<dbReference type="Gene3D" id="3.10.450.50">
    <property type="match status" value="1"/>
</dbReference>
<proteinExistence type="predicted"/>
<dbReference type="SUPFAM" id="SSF54427">
    <property type="entry name" value="NTF2-like"/>
    <property type="match status" value="1"/>
</dbReference>
<evidence type="ECO:0000313" key="2">
    <source>
        <dbReference type="Proteomes" id="UP000614996"/>
    </source>
</evidence>
<dbReference type="PANTHER" id="PTHR38436:SF1">
    <property type="entry name" value="ESTER CYCLASE"/>
    <property type="match status" value="1"/>
</dbReference>
<dbReference type="AlphaFoldDB" id="A0A8J4EMU6"/>
<gene>
    <name evidence="1" type="ORF">NUM_22930</name>
</gene>
<evidence type="ECO:0000313" key="1">
    <source>
        <dbReference type="EMBL" id="GIL27039.1"/>
    </source>
</evidence>
<protein>
    <recommendedName>
        <fullName evidence="3">Ester cyclase</fullName>
    </recommendedName>
</protein>
<keyword evidence="2" id="KW-1185">Reference proteome</keyword>
<dbReference type="RefSeq" id="WP_207124801.1">
    <property type="nucleotide sequence ID" value="NZ_BOPO01000037.1"/>
</dbReference>
<sequence length="127" mass="13504">MSVEPTTAVRRLYDEVFNAGELAVADELVSPTFVGHGGPGGDRTGPDFLKQSAAVLRGAISDLHFDLHDVFAGGDRVVARWTSTGRHTGEGLGQPPSGEPIRSDGIVIFRVDDTGLAEQWSAVQFGR</sequence>
<dbReference type="InterPro" id="IPR032710">
    <property type="entry name" value="NTF2-like_dom_sf"/>
</dbReference>
<name>A0A8J4EMU6_9ACTN</name>
<dbReference type="GO" id="GO:0030638">
    <property type="term" value="P:polyketide metabolic process"/>
    <property type="evidence" value="ECO:0007669"/>
    <property type="project" value="InterPro"/>
</dbReference>
<dbReference type="PANTHER" id="PTHR38436">
    <property type="entry name" value="POLYKETIDE CYCLASE SNOAL-LIKE DOMAIN"/>
    <property type="match status" value="1"/>
</dbReference>
<organism evidence="1 2">
    <name type="scientific">Actinocatenispora comari</name>
    <dbReference type="NCBI Taxonomy" id="2807577"/>
    <lineage>
        <taxon>Bacteria</taxon>
        <taxon>Bacillati</taxon>
        <taxon>Actinomycetota</taxon>
        <taxon>Actinomycetes</taxon>
        <taxon>Micromonosporales</taxon>
        <taxon>Micromonosporaceae</taxon>
        <taxon>Actinocatenispora</taxon>
    </lineage>
</organism>
<dbReference type="Proteomes" id="UP000614996">
    <property type="component" value="Unassembled WGS sequence"/>
</dbReference>
<reference evidence="2" key="1">
    <citation type="journal article" date="2021" name="Int. J. Syst. Evol. Microbiol.">
        <title>Actinocatenispora comari sp. nov., an endophytic actinomycete isolated from aerial parts of Comarum salesowianum.</title>
        <authorList>
            <person name="Oyunbileg N."/>
            <person name="Iizaka Y."/>
            <person name="Hamada M."/>
            <person name="Davaapurev B.O."/>
            <person name="Fukumoto A."/>
            <person name="Tsetseg B."/>
            <person name="Kato F."/>
            <person name="Tamura T."/>
            <person name="Batkhuu J."/>
            <person name="Anzai Y."/>
        </authorList>
    </citation>
    <scope>NUCLEOTIDE SEQUENCE [LARGE SCALE GENOMIC DNA]</scope>
    <source>
        <strain evidence="2">NUM-2625</strain>
    </source>
</reference>
<dbReference type="InterPro" id="IPR009959">
    <property type="entry name" value="Cyclase_SnoaL-like"/>
</dbReference>
<dbReference type="EMBL" id="BOPO01000037">
    <property type="protein sequence ID" value="GIL27039.1"/>
    <property type="molecule type" value="Genomic_DNA"/>
</dbReference>
<dbReference type="Pfam" id="PF07366">
    <property type="entry name" value="SnoaL"/>
    <property type="match status" value="1"/>
</dbReference>
<evidence type="ECO:0008006" key="3">
    <source>
        <dbReference type="Google" id="ProtNLM"/>
    </source>
</evidence>
<accession>A0A8J4EMU6</accession>
<comment type="caution">
    <text evidence="1">The sequence shown here is derived from an EMBL/GenBank/DDBJ whole genome shotgun (WGS) entry which is preliminary data.</text>
</comment>